<reference evidence="3 4" key="1">
    <citation type="submission" date="2024-04" db="EMBL/GenBank/DDBJ databases">
        <authorList>
            <person name="Fracassetti M."/>
        </authorList>
    </citation>
    <scope>NUCLEOTIDE SEQUENCE [LARGE SCALE GENOMIC DNA]</scope>
</reference>
<keyword evidence="4" id="KW-1185">Reference proteome</keyword>
<accession>A0AAV2E5E6</accession>
<feature type="signal peptide" evidence="2">
    <location>
        <begin position="1"/>
        <end position="26"/>
    </location>
</feature>
<protein>
    <submittedName>
        <fullName evidence="3">Uncharacterized protein</fullName>
    </submittedName>
</protein>
<evidence type="ECO:0000256" key="1">
    <source>
        <dbReference type="SAM" id="MobiDB-lite"/>
    </source>
</evidence>
<feature type="chain" id="PRO_5043393602" evidence="2">
    <location>
        <begin position="27"/>
        <end position="101"/>
    </location>
</feature>
<sequence>MRPSFASVLALLIFFILVSQPRFARSRALLIFHDHANNEVPAAAGYSASATTTTATATNSVARASETVKDPDGRGGGDQDPATAVVNSNLASGPSRKGEGH</sequence>
<name>A0AAV2E5E6_9ROSI</name>
<evidence type="ECO:0000313" key="4">
    <source>
        <dbReference type="Proteomes" id="UP001497516"/>
    </source>
</evidence>
<evidence type="ECO:0000313" key="3">
    <source>
        <dbReference type="EMBL" id="CAL1380770.1"/>
    </source>
</evidence>
<dbReference type="EMBL" id="OZ034817">
    <property type="protein sequence ID" value="CAL1380770.1"/>
    <property type="molecule type" value="Genomic_DNA"/>
</dbReference>
<dbReference type="AlphaFoldDB" id="A0AAV2E5E6"/>
<proteinExistence type="predicted"/>
<keyword evidence="2" id="KW-0732">Signal</keyword>
<organism evidence="3 4">
    <name type="scientific">Linum trigynum</name>
    <dbReference type="NCBI Taxonomy" id="586398"/>
    <lineage>
        <taxon>Eukaryota</taxon>
        <taxon>Viridiplantae</taxon>
        <taxon>Streptophyta</taxon>
        <taxon>Embryophyta</taxon>
        <taxon>Tracheophyta</taxon>
        <taxon>Spermatophyta</taxon>
        <taxon>Magnoliopsida</taxon>
        <taxon>eudicotyledons</taxon>
        <taxon>Gunneridae</taxon>
        <taxon>Pentapetalae</taxon>
        <taxon>rosids</taxon>
        <taxon>fabids</taxon>
        <taxon>Malpighiales</taxon>
        <taxon>Linaceae</taxon>
        <taxon>Linum</taxon>
    </lineage>
</organism>
<feature type="region of interest" description="Disordered" evidence="1">
    <location>
        <begin position="46"/>
        <end position="101"/>
    </location>
</feature>
<feature type="compositionally biased region" description="Low complexity" evidence="1">
    <location>
        <begin position="46"/>
        <end position="65"/>
    </location>
</feature>
<gene>
    <name evidence="3" type="ORF">LTRI10_LOCUS22191</name>
</gene>
<evidence type="ECO:0000256" key="2">
    <source>
        <dbReference type="SAM" id="SignalP"/>
    </source>
</evidence>
<dbReference type="Proteomes" id="UP001497516">
    <property type="component" value="Chromosome 4"/>
</dbReference>
<feature type="compositionally biased region" description="Basic and acidic residues" evidence="1">
    <location>
        <begin position="66"/>
        <end position="77"/>
    </location>
</feature>